<evidence type="ECO:0000256" key="4">
    <source>
        <dbReference type="ARBA" id="ARBA00040604"/>
    </source>
</evidence>
<feature type="compositionally biased region" description="Basic and acidic residues" evidence="5">
    <location>
        <begin position="383"/>
        <end position="393"/>
    </location>
</feature>
<keyword evidence="3" id="KW-0496">Mitochondrion</keyword>
<evidence type="ECO:0000256" key="3">
    <source>
        <dbReference type="ARBA" id="ARBA00023128"/>
    </source>
</evidence>
<dbReference type="GO" id="GO:0005739">
    <property type="term" value="C:mitochondrion"/>
    <property type="evidence" value="ECO:0007669"/>
    <property type="project" value="UniProtKB-SubCell"/>
</dbReference>
<dbReference type="SMART" id="SM00257">
    <property type="entry name" value="LysM"/>
    <property type="match status" value="1"/>
</dbReference>
<dbReference type="Pfam" id="PF07534">
    <property type="entry name" value="TLD"/>
    <property type="match status" value="1"/>
</dbReference>
<name>A0A226EKB4_FOLCA</name>
<feature type="region of interest" description="Disordered" evidence="5">
    <location>
        <begin position="70"/>
        <end position="158"/>
    </location>
</feature>
<dbReference type="OMA" id="NCINIEL"/>
<sequence>MLSVQNFLIDKCTSCEGEGAHPLTKKSSPITIKSERVHFRNNSEKVEEYDLARSATSYYFCKGCGSFGTPSSSSPQIPPPPPTSHHPDQQYYHTTKSRSVDSPPNYSSSPPMHPPLAHPLLSHPPPPPTHAPPSSSSSPSSTSTPSHQSTKKSNTQIHVATATDTLTSIAAKYETTPGELLKLNRLMSGRCVFPGMELKVPERSSVGGGGDGNHGDEVFEINKDKKIERKFAKIAVRHVTDGNGVVAGTLLITPNAVMFDPNVSDPLVIEQGAEMYGVILPLEIVVHAGIFSDIAMMKVEKGLEINVEEKPKLYGAPYIRPHPLCSSPSPHPPCPQTPPPKSPTQKKEKTLKRLSFPLTWMDSSSNEDLSDGIKRSSAPPTASHEKKRDSKSFLEEELQGGATATVGAVKEMQGVLRKSFERLLPSTNTTTTPDPQFTPLSASSEWYLLLTTAQPTVFQTHQKLPLIVSYGQKNHLRPEYWFHIVIREQVQELYQFWIQSSPETYGFEVDQQLLASRSQKLTTFSTMDLSATAQLATSTLAIDVVNKSPNKESWEMLKSPYTRLSSMISRSQTLLTSTSSSATNFGQGLLDSISDFASLDYNNEEVVSMSEELRAALYGFSNEDLLFLTPKIVGGESELLKEEDLGRLARHLTPRAEGHPLTLLFSTSRDGFSLATLFRRNAPLSEDTPILLVIQETKNSKIFGALLSTPLRTSEVFYGTGQSFLFTLEPFGVWKWSGDNMYFVKGGMDGVAIGAGDGKFGIWLDSDLNCGRTDSCSTFNNPALVEDSDFVINIIECWGFISETMTTELPPPPPPTTTAVTMTTKEEDEQITLLDEL</sequence>
<dbReference type="PROSITE" id="PS51886">
    <property type="entry name" value="TLDC"/>
    <property type="match status" value="1"/>
</dbReference>
<comment type="subcellular location">
    <subcellularLocation>
        <location evidence="1">Mitochondrion</location>
    </subcellularLocation>
</comment>
<accession>A0A226EKB4</accession>
<feature type="compositionally biased region" description="Pro residues" evidence="5">
    <location>
        <begin position="329"/>
        <end position="342"/>
    </location>
</feature>
<evidence type="ECO:0000313" key="8">
    <source>
        <dbReference type="EMBL" id="OXA57899.1"/>
    </source>
</evidence>
<dbReference type="AlphaFoldDB" id="A0A226EKB4"/>
<dbReference type="GO" id="GO:0005634">
    <property type="term" value="C:nucleus"/>
    <property type="evidence" value="ECO:0007669"/>
    <property type="project" value="TreeGrafter"/>
</dbReference>
<comment type="caution">
    <text evidence="8">The sequence shown here is derived from an EMBL/GenBank/DDBJ whole genome shotgun (WGS) entry which is preliminary data.</text>
</comment>
<feature type="domain" description="LysM" evidence="6">
    <location>
        <begin position="156"/>
        <end position="200"/>
    </location>
</feature>
<dbReference type="InterPro" id="IPR006571">
    <property type="entry name" value="TLDc_dom"/>
</dbReference>
<dbReference type="Proteomes" id="UP000198287">
    <property type="component" value="Unassembled WGS sequence"/>
</dbReference>
<dbReference type="Gene3D" id="3.10.350.10">
    <property type="entry name" value="LysM domain"/>
    <property type="match status" value="1"/>
</dbReference>
<evidence type="ECO:0000256" key="5">
    <source>
        <dbReference type="SAM" id="MobiDB-lite"/>
    </source>
</evidence>
<proteinExistence type="inferred from homology"/>
<feature type="region of interest" description="Disordered" evidence="5">
    <location>
        <begin position="362"/>
        <end position="393"/>
    </location>
</feature>
<reference evidence="8 9" key="1">
    <citation type="submission" date="2015-12" db="EMBL/GenBank/DDBJ databases">
        <title>The genome of Folsomia candida.</title>
        <authorList>
            <person name="Faddeeva A."/>
            <person name="Derks M.F."/>
            <person name="Anvar Y."/>
            <person name="Smit S."/>
            <person name="Van Straalen N."/>
            <person name="Roelofs D."/>
        </authorList>
    </citation>
    <scope>NUCLEOTIDE SEQUENCE [LARGE SCALE GENOMIC DNA]</scope>
    <source>
        <strain evidence="8 9">VU population</strain>
        <tissue evidence="8">Whole body</tissue>
    </source>
</reference>
<dbReference type="SMART" id="SM00584">
    <property type="entry name" value="TLDc"/>
    <property type="match status" value="1"/>
</dbReference>
<gene>
    <name evidence="8" type="ORF">Fcan01_06843</name>
</gene>
<dbReference type="PROSITE" id="PS51782">
    <property type="entry name" value="LYSM"/>
    <property type="match status" value="1"/>
</dbReference>
<evidence type="ECO:0000256" key="1">
    <source>
        <dbReference type="ARBA" id="ARBA00004173"/>
    </source>
</evidence>
<organism evidence="8 9">
    <name type="scientific">Folsomia candida</name>
    <name type="common">Springtail</name>
    <dbReference type="NCBI Taxonomy" id="158441"/>
    <lineage>
        <taxon>Eukaryota</taxon>
        <taxon>Metazoa</taxon>
        <taxon>Ecdysozoa</taxon>
        <taxon>Arthropoda</taxon>
        <taxon>Hexapoda</taxon>
        <taxon>Collembola</taxon>
        <taxon>Entomobryomorpha</taxon>
        <taxon>Isotomoidea</taxon>
        <taxon>Isotomidae</taxon>
        <taxon>Proisotominae</taxon>
        <taxon>Folsomia</taxon>
    </lineage>
</organism>
<evidence type="ECO:0000259" key="6">
    <source>
        <dbReference type="PROSITE" id="PS51782"/>
    </source>
</evidence>
<dbReference type="InterPro" id="IPR036779">
    <property type="entry name" value="LysM_dom_sf"/>
</dbReference>
<dbReference type="PANTHER" id="PTHR23354">
    <property type="entry name" value="NUCLEOLAR PROTEIN 7/ESTROGEN RECEPTOR COACTIVATOR-RELATED"/>
    <property type="match status" value="1"/>
</dbReference>
<dbReference type="GO" id="GO:0006979">
    <property type="term" value="P:response to oxidative stress"/>
    <property type="evidence" value="ECO:0007669"/>
    <property type="project" value="TreeGrafter"/>
</dbReference>
<feature type="region of interest" description="Disordered" evidence="5">
    <location>
        <begin position="324"/>
        <end position="349"/>
    </location>
</feature>
<dbReference type="CDD" id="cd00118">
    <property type="entry name" value="LysM"/>
    <property type="match status" value="1"/>
</dbReference>
<dbReference type="EMBL" id="LNIX01000003">
    <property type="protein sequence ID" value="OXA57899.1"/>
    <property type="molecule type" value="Genomic_DNA"/>
</dbReference>
<protein>
    <recommendedName>
        <fullName evidence="4">Oxidation resistance protein 1</fullName>
    </recommendedName>
</protein>
<feature type="domain" description="TLDc" evidence="7">
    <location>
        <begin position="638"/>
        <end position="801"/>
    </location>
</feature>
<evidence type="ECO:0000259" key="7">
    <source>
        <dbReference type="PROSITE" id="PS51886"/>
    </source>
</evidence>
<dbReference type="PANTHER" id="PTHR23354:SF62">
    <property type="entry name" value="MUSTARD, ISOFORM V"/>
    <property type="match status" value="1"/>
</dbReference>
<dbReference type="Pfam" id="PF01476">
    <property type="entry name" value="LysM"/>
    <property type="match status" value="1"/>
</dbReference>
<feature type="compositionally biased region" description="Pro residues" evidence="5">
    <location>
        <begin position="111"/>
        <end position="131"/>
    </location>
</feature>
<dbReference type="SUPFAM" id="SSF54106">
    <property type="entry name" value="LysM domain"/>
    <property type="match status" value="1"/>
</dbReference>
<evidence type="ECO:0000313" key="9">
    <source>
        <dbReference type="Proteomes" id="UP000198287"/>
    </source>
</evidence>
<feature type="compositionally biased region" description="Low complexity" evidence="5">
    <location>
        <begin position="132"/>
        <end position="147"/>
    </location>
</feature>
<evidence type="ECO:0000256" key="2">
    <source>
        <dbReference type="ARBA" id="ARBA00009540"/>
    </source>
</evidence>
<keyword evidence="9" id="KW-1185">Reference proteome</keyword>
<dbReference type="OrthoDB" id="26679at2759"/>
<comment type="similarity">
    <text evidence="2">Belongs to the OXR1 family.</text>
</comment>
<dbReference type="InterPro" id="IPR018392">
    <property type="entry name" value="LysM"/>
</dbReference>